<feature type="chain" id="PRO_5042117829" description="DUF1996 domain-containing protein" evidence="1">
    <location>
        <begin position="18"/>
        <end position="345"/>
    </location>
</feature>
<evidence type="ECO:0000256" key="1">
    <source>
        <dbReference type="SAM" id="SignalP"/>
    </source>
</evidence>
<keyword evidence="4" id="KW-1185">Reference proteome</keyword>
<dbReference type="Pfam" id="PF09362">
    <property type="entry name" value="DUF1996"/>
    <property type="match status" value="1"/>
</dbReference>
<sequence length="345" mass="37718">MMLKPFLALAVAQLGAAQELMRFGCSQLTLDRIDPLVNPGQLPSPHMHQIIGGNSFNASMEPSSLDPARDATCTTCSFAEDFSNYWTPNLYFRARNGTFKNVPIFANLGLGQIKGGMTVYYIRGYRASDRVTTFQPGFRMLIGDPANRDAAKVPRQLCFRCEENYQQQPFGGAPCTGADTPLFPKKPCHGGWRVTITFPTCWDGKTLDTANHQDHVAYPAQGTFESGGACPASHPVKIPQVMYEIMFDTGGKFADTNEWPEDGSQPFVWAMGDTTGAGIHGDYLFGWKGDALQRAMDMKCNGVNCPGMARQADSVSNQCAKAQMAVEPVGDDGWLTELPGNWDLS</sequence>
<dbReference type="PANTHER" id="PTHR43662:SF3">
    <property type="entry name" value="DOMAIN PROTEIN, PUTATIVE (AFU_ORTHOLOGUE AFUA_6G11970)-RELATED"/>
    <property type="match status" value="1"/>
</dbReference>
<accession>A0AAE8N795</accession>
<reference evidence="3" key="1">
    <citation type="submission" date="2018-03" db="EMBL/GenBank/DDBJ databases">
        <authorList>
            <person name="Guldener U."/>
        </authorList>
    </citation>
    <scope>NUCLEOTIDE SEQUENCE</scope>
</reference>
<comment type="caution">
    <text evidence="3">The sequence shown here is derived from an EMBL/GenBank/DDBJ whole genome shotgun (WGS) entry which is preliminary data.</text>
</comment>
<evidence type="ECO:0000259" key="2">
    <source>
        <dbReference type="Pfam" id="PF09362"/>
    </source>
</evidence>
<dbReference type="PANTHER" id="PTHR43662">
    <property type="match status" value="1"/>
</dbReference>
<proteinExistence type="predicted"/>
<feature type="signal peptide" evidence="1">
    <location>
        <begin position="1"/>
        <end position="17"/>
    </location>
</feature>
<dbReference type="EMBL" id="ONZQ02000022">
    <property type="protein sequence ID" value="SPO07565.1"/>
    <property type="molecule type" value="Genomic_DNA"/>
</dbReference>
<name>A0AAE8N795_9PEZI</name>
<protein>
    <recommendedName>
        <fullName evidence="2">DUF1996 domain-containing protein</fullName>
    </recommendedName>
</protein>
<feature type="domain" description="DUF1996" evidence="2">
    <location>
        <begin position="34"/>
        <end position="287"/>
    </location>
</feature>
<dbReference type="InterPro" id="IPR018535">
    <property type="entry name" value="DUF1996"/>
</dbReference>
<evidence type="ECO:0000313" key="4">
    <source>
        <dbReference type="Proteomes" id="UP001187682"/>
    </source>
</evidence>
<dbReference type="Proteomes" id="UP001187682">
    <property type="component" value="Unassembled WGS sequence"/>
</dbReference>
<dbReference type="AlphaFoldDB" id="A0AAE8N795"/>
<gene>
    <name evidence="3" type="ORF">DNG_10260</name>
</gene>
<organism evidence="3 4">
    <name type="scientific">Cephalotrichum gorgonifer</name>
    <dbReference type="NCBI Taxonomy" id="2041049"/>
    <lineage>
        <taxon>Eukaryota</taxon>
        <taxon>Fungi</taxon>
        <taxon>Dikarya</taxon>
        <taxon>Ascomycota</taxon>
        <taxon>Pezizomycotina</taxon>
        <taxon>Sordariomycetes</taxon>
        <taxon>Hypocreomycetidae</taxon>
        <taxon>Microascales</taxon>
        <taxon>Microascaceae</taxon>
        <taxon>Cephalotrichum</taxon>
    </lineage>
</organism>
<evidence type="ECO:0000313" key="3">
    <source>
        <dbReference type="EMBL" id="SPO07565.1"/>
    </source>
</evidence>
<keyword evidence="1" id="KW-0732">Signal</keyword>